<sequence>MLALGLRAAGVTARRTAAPSGARLLSAASGGKHHAVERELLDREQLRRQHNTLSAQDADDVPFAESIDDYFASLECNDNEKKLITDFKGAVEKADIEGADQIANDYALLLAATREKLRLTVEWNDTAKLTEKERVKATASRVGLDVPKELA</sequence>
<reference evidence="1 2" key="1">
    <citation type="submission" date="2017-12" db="EMBL/GenBank/DDBJ databases">
        <title>Sequencing, de novo assembly and annotation of complete genome of a new Thraustochytrid species, strain FCC1311.</title>
        <authorList>
            <person name="Sedici K."/>
            <person name="Godart F."/>
            <person name="Aiese Cigliano R."/>
            <person name="Sanseverino W."/>
            <person name="Barakat M."/>
            <person name="Ortet P."/>
            <person name="Marechal E."/>
            <person name="Cagnac O."/>
            <person name="Amato A."/>
        </authorList>
    </citation>
    <scope>NUCLEOTIDE SEQUENCE [LARGE SCALE GENOMIC DNA]</scope>
</reference>
<dbReference type="InParanoid" id="A0A2R5GBK6"/>
<comment type="caution">
    <text evidence="1">The sequence shown here is derived from an EMBL/GenBank/DDBJ whole genome shotgun (WGS) entry which is preliminary data.</text>
</comment>
<dbReference type="OrthoDB" id="15893at2759"/>
<evidence type="ECO:0000313" key="1">
    <source>
        <dbReference type="EMBL" id="GBG27965.1"/>
    </source>
</evidence>
<dbReference type="EMBL" id="BEYU01000038">
    <property type="protein sequence ID" value="GBG27965.1"/>
    <property type="molecule type" value="Genomic_DNA"/>
</dbReference>
<keyword evidence="2" id="KW-1185">Reference proteome</keyword>
<proteinExistence type="predicted"/>
<organism evidence="1 2">
    <name type="scientific">Hondaea fermentalgiana</name>
    <dbReference type="NCBI Taxonomy" id="2315210"/>
    <lineage>
        <taxon>Eukaryota</taxon>
        <taxon>Sar</taxon>
        <taxon>Stramenopiles</taxon>
        <taxon>Bigyra</taxon>
        <taxon>Labyrinthulomycetes</taxon>
        <taxon>Thraustochytrida</taxon>
        <taxon>Thraustochytriidae</taxon>
        <taxon>Hondaea</taxon>
    </lineage>
</organism>
<gene>
    <name evidence="1" type="ORF">FCC1311_041882</name>
</gene>
<protein>
    <submittedName>
        <fullName evidence="1">Uncharacterized protein</fullName>
    </submittedName>
</protein>
<evidence type="ECO:0000313" key="2">
    <source>
        <dbReference type="Proteomes" id="UP000241890"/>
    </source>
</evidence>
<dbReference type="AlphaFoldDB" id="A0A2R5GBK6"/>
<dbReference type="Proteomes" id="UP000241890">
    <property type="component" value="Unassembled WGS sequence"/>
</dbReference>
<accession>A0A2R5GBK6</accession>
<name>A0A2R5GBK6_9STRA</name>